<dbReference type="PROSITE" id="PS00723">
    <property type="entry name" value="POLYPRENYL_SYNTHASE_1"/>
    <property type="match status" value="1"/>
</dbReference>
<dbReference type="InterPro" id="IPR053378">
    <property type="entry name" value="Prenyl_diphosphate_synthase"/>
</dbReference>
<dbReference type="InterPro" id="IPR000092">
    <property type="entry name" value="Polyprenyl_synt"/>
</dbReference>
<name>B2A529_NATTJ</name>
<keyword evidence="5 12" id="KW-0808">Transferase</keyword>
<dbReference type="Proteomes" id="UP000001683">
    <property type="component" value="Chromosome"/>
</dbReference>
<evidence type="ECO:0000256" key="3">
    <source>
        <dbReference type="ARBA" id="ARBA00012439"/>
    </source>
</evidence>
<evidence type="ECO:0000256" key="12">
    <source>
        <dbReference type="RuleBase" id="RU004466"/>
    </source>
</evidence>
<evidence type="ECO:0000256" key="8">
    <source>
        <dbReference type="ARBA" id="ARBA00023229"/>
    </source>
</evidence>
<dbReference type="GO" id="GO:0046872">
    <property type="term" value="F:metal ion binding"/>
    <property type="evidence" value="ECO:0007669"/>
    <property type="project" value="UniProtKB-KW"/>
</dbReference>
<dbReference type="EC" id="2.5.1.10" evidence="3"/>
<dbReference type="InParanoid" id="B2A529"/>
<accession>B2A529</accession>
<dbReference type="GO" id="GO:0016114">
    <property type="term" value="P:terpenoid biosynthetic process"/>
    <property type="evidence" value="ECO:0007669"/>
    <property type="project" value="UniProtKB-ARBA"/>
</dbReference>
<reference evidence="13 14" key="2">
    <citation type="journal article" date="2011" name="J. Bacteriol.">
        <title>Complete genome sequence of the anaerobic, halophilic alkalithermophile Natranaerobius thermophilus JW/NM-WN-LF.</title>
        <authorList>
            <person name="Zhao B."/>
            <person name="Mesbah N.M."/>
            <person name="Dalin E."/>
            <person name="Goodwin L."/>
            <person name="Nolan M."/>
            <person name="Pitluck S."/>
            <person name="Chertkov O."/>
            <person name="Brettin T.S."/>
            <person name="Han J."/>
            <person name="Larimer F.W."/>
            <person name="Land M.L."/>
            <person name="Hauser L."/>
            <person name="Kyrpides N."/>
            <person name="Wiegel J."/>
        </authorList>
    </citation>
    <scope>NUCLEOTIDE SEQUENCE [LARGE SCALE GENOMIC DNA]</scope>
    <source>
        <strain evidence="14">ATCC BAA-1301 / DSM 18059 / JW/NM-WN-LF</strain>
    </source>
</reference>
<evidence type="ECO:0000256" key="5">
    <source>
        <dbReference type="ARBA" id="ARBA00022679"/>
    </source>
</evidence>
<protein>
    <recommendedName>
        <fullName evidence="4">Farnesyl diphosphate synthase</fullName>
        <ecNumber evidence="3">2.5.1.10</ecNumber>
    </recommendedName>
    <alternativeName>
        <fullName evidence="10">(2E,6E)-farnesyl diphosphate synthase</fullName>
    </alternativeName>
    <alternativeName>
        <fullName evidence="9">Geranyltranstransferase</fullName>
    </alternativeName>
</protein>
<dbReference type="NCBIfam" id="NF045485">
    <property type="entry name" value="FPPsyn"/>
    <property type="match status" value="1"/>
</dbReference>
<keyword evidence="14" id="KW-1185">Reference proteome</keyword>
<dbReference type="OrthoDB" id="9805316at2"/>
<dbReference type="SFLD" id="SFLDS00005">
    <property type="entry name" value="Isoprenoid_Synthase_Type_I"/>
    <property type="match status" value="1"/>
</dbReference>
<dbReference type="HOGENOM" id="CLU_014015_0_0_9"/>
<dbReference type="CDD" id="cd00685">
    <property type="entry name" value="Trans_IPPS_HT"/>
    <property type="match status" value="1"/>
</dbReference>
<dbReference type="eggNOG" id="COG0142">
    <property type="taxonomic scope" value="Bacteria"/>
</dbReference>
<evidence type="ECO:0000256" key="4">
    <source>
        <dbReference type="ARBA" id="ARBA00015100"/>
    </source>
</evidence>
<evidence type="ECO:0000256" key="1">
    <source>
        <dbReference type="ARBA" id="ARBA00001946"/>
    </source>
</evidence>
<dbReference type="FunFam" id="1.10.600.10:FF:000001">
    <property type="entry name" value="Geranylgeranyl diphosphate synthase"/>
    <property type="match status" value="1"/>
</dbReference>
<dbReference type="PANTHER" id="PTHR43281:SF1">
    <property type="entry name" value="FARNESYL DIPHOSPHATE SYNTHASE"/>
    <property type="match status" value="1"/>
</dbReference>
<dbReference type="SUPFAM" id="SSF48576">
    <property type="entry name" value="Terpenoid synthases"/>
    <property type="match status" value="1"/>
</dbReference>
<sequence>MSLDVFMKNNKNLVDQKLQEYLPNKSEYPTAIHEAMHYSVFAGGKRLRPLLTLAAGDLFGANKKTILPFACAIELIHTYSLIHDDLPALDNDDLRRGKSTNHVVFGEDIAILAGDALLNYAFELMTSKGVENFTDARTPLWAISEVAKASGTKGMIGGQVVDIKSEKNADIDLETVSYIHKHKTGALFTASIRIGAILSQASQADLEKLTTYAQKLGLAFQVVDDILDIEGDEQKLGKTVGKDDDNEKATYPKIMGLKESHEYASRLHHEALTAISDYGEEANILRELANKIVNREK</sequence>
<dbReference type="STRING" id="457570.Nther_1697"/>
<gene>
    <name evidence="13" type="ordered locus">Nther_1697</name>
</gene>
<dbReference type="Gene3D" id="1.10.600.10">
    <property type="entry name" value="Farnesyl Diphosphate Synthase"/>
    <property type="match status" value="1"/>
</dbReference>
<dbReference type="GO" id="GO:0004337">
    <property type="term" value="F:(2E,6E)-farnesyl diphosphate synthase activity"/>
    <property type="evidence" value="ECO:0007669"/>
    <property type="project" value="UniProtKB-EC"/>
</dbReference>
<keyword evidence="7" id="KW-0460">Magnesium</keyword>
<comment type="catalytic activity">
    <reaction evidence="11">
        <text>isopentenyl diphosphate + (2E)-geranyl diphosphate = (2E,6E)-farnesyl diphosphate + diphosphate</text>
        <dbReference type="Rhea" id="RHEA:19361"/>
        <dbReference type="ChEBI" id="CHEBI:33019"/>
        <dbReference type="ChEBI" id="CHEBI:58057"/>
        <dbReference type="ChEBI" id="CHEBI:128769"/>
        <dbReference type="ChEBI" id="CHEBI:175763"/>
        <dbReference type="EC" id="2.5.1.10"/>
    </reaction>
</comment>
<reference evidence="13 14" key="1">
    <citation type="submission" date="2008-04" db="EMBL/GenBank/DDBJ databases">
        <title>Complete sequence of chromosome of Natranaerobius thermophilus JW/NM-WN-LF.</title>
        <authorList>
            <consortium name="US DOE Joint Genome Institute"/>
            <person name="Copeland A."/>
            <person name="Lucas S."/>
            <person name="Lapidus A."/>
            <person name="Glavina del Rio T."/>
            <person name="Dalin E."/>
            <person name="Tice H."/>
            <person name="Bruce D."/>
            <person name="Goodwin L."/>
            <person name="Pitluck S."/>
            <person name="Chertkov O."/>
            <person name="Brettin T."/>
            <person name="Detter J.C."/>
            <person name="Han C."/>
            <person name="Kuske C.R."/>
            <person name="Schmutz J."/>
            <person name="Larimer F."/>
            <person name="Land M."/>
            <person name="Hauser L."/>
            <person name="Kyrpides N."/>
            <person name="Lykidis A."/>
            <person name="Mesbah N.M."/>
            <person name="Wiegel J."/>
        </authorList>
    </citation>
    <scope>NUCLEOTIDE SEQUENCE [LARGE SCALE GENOMIC DNA]</scope>
    <source>
        <strain evidence="14">ATCC BAA-1301 / DSM 18059 / JW/NM-WN-LF</strain>
    </source>
</reference>
<keyword evidence="6" id="KW-0479">Metal-binding</keyword>
<dbReference type="GO" id="GO:0005737">
    <property type="term" value="C:cytoplasm"/>
    <property type="evidence" value="ECO:0007669"/>
    <property type="project" value="UniProtKB-ARBA"/>
</dbReference>
<dbReference type="EMBL" id="CP001034">
    <property type="protein sequence ID" value="ACB85271.1"/>
    <property type="molecule type" value="Genomic_DNA"/>
</dbReference>
<keyword evidence="8" id="KW-0414">Isoprene biosynthesis</keyword>
<dbReference type="PANTHER" id="PTHR43281">
    <property type="entry name" value="FARNESYL DIPHOSPHATE SYNTHASE"/>
    <property type="match status" value="1"/>
</dbReference>
<proteinExistence type="inferred from homology"/>
<evidence type="ECO:0000256" key="6">
    <source>
        <dbReference type="ARBA" id="ARBA00022723"/>
    </source>
</evidence>
<dbReference type="InterPro" id="IPR008949">
    <property type="entry name" value="Isoprenoid_synthase_dom_sf"/>
</dbReference>
<dbReference type="PROSITE" id="PS00444">
    <property type="entry name" value="POLYPRENYL_SYNTHASE_2"/>
    <property type="match status" value="1"/>
</dbReference>
<evidence type="ECO:0000256" key="9">
    <source>
        <dbReference type="ARBA" id="ARBA00032380"/>
    </source>
</evidence>
<comment type="similarity">
    <text evidence="2 12">Belongs to the FPP/GGPP synthase family.</text>
</comment>
<evidence type="ECO:0000256" key="2">
    <source>
        <dbReference type="ARBA" id="ARBA00006706"/>
    </source>
</evidence>
<comment type="cofactor">
    <cofactor evidence="1">
        <name>Mg(2+)</name>
        <dbReference type="ChEBI" id="CHEBI:18420"/>
    </cofactor>
</comment>
<dbReference type="Pfam" id="PF00348">
    <property type="entry name" value="polyprenyl_synt"/>
    <property type="match status" value="1"/>
</dbReference>
<dbReference type="SFLD" id="SFLDG01017">
    <property type="entry name" value="Polyprenyl_Transferase_Like"/>
    <property type="match status" value="1"/>
</dbReference>
<dbReference type="FunCoup" id="B2A529">
    <property type="interactions" value="291"/>
</dbReference>
<organism evidence="13 14">
    <name type="scientific">Natranaerobius thermophilus (strain ATCC BAA-1301 / DSM 18059 / JW/NM-WN-LF)</name>
    <dbReference type="NCBI Taxonomy" id="457570"/>
    <lineage>
        <taxon>Bacteria</taxon>
        <taxon>Bacillati</taxon>
        <taxon>Bacillota</taxon>
        <taxon>Clostridia</taxon>
        <taxon>Natranaerobiales</taxon>
        <taxon>Natranaerobiaceae</taxon>
        <taxon>Natranaerobius</taxon>
    </lineage>
</organism>
<dbReference type="RefSeq" id="WP_012448139.1">
    <property type="nucleotide sequence ID" value="NC_010718.1"/>
</dbReference>
<dbReference type="KEGG" id="nth:Nther_1697"/>
<evidence type="ECO:0000256" key="7">
    <source>
        <dbReference type="ARBA" id="ARBA00022842"/>
    </source>
</evidence>
<evidence type="ECO:0000256" key="11">
    <source>
        <dbReference type="ARBA" id="ARBA00049399"/>
    </source>
</evidence>
<dbReference type="AlphaFoldDB" id="B2A529"/>
<evidence type="ECO:0000313" key="14">
    <source>
        <dbReference type="Proteomes" id="UP000001683"/>
    </source>
</evidence>
<dbReference type="InterPro" id="IPR033749">
    <property type="entry name" value="Polyprenyl_synt_CS"/>
</dbReference>
<evidence type="ECO:0000256" key="10">
    <source>
        <dbReference type="ARBA" id="ARBA00032873"/>
    </source>
</evidence>
<evidence type="ECO:0000313" key="13">
    <source>
        <dbReference type="EMBL" id="ACB85271.1"/>
    </source>
</evidence>